<feature type="transmembrane region" description="Helical" evidence="5">
    <location>
        <begin position="172"/>
        <end position="191"/>
    </location>
</feature>
<dbReference type="PANTHER" id="PTHR32322">
    <property type="entry name" value="INNER MEMBRANE TRANSPORTER"/>
    <property type="match status" value="1"/>
</dbReference>
<dbReference type="AlphaFoldDB" id="A0A508A8J6"/>
<reference evidence="7 8" key="1">
    <citation type="submission" date="2019-06" db="EMBL/GenBank/DDBJ databases">
        <title>Lysobacter alkalisoli sp. nov. isolated from saline soil.</title>
        <authorList>
            <person name="Sun J.-Q."/>
            <person name="Xu L."/>
        </authorList>
    </citation>
    <scope>NUCLEOTIDE SEQUENCE [LARGE SCALE GENOMIC DNA]</scope>
    <source>
        <strain evidence="7 8">JCM 31130</strain>
    </source>
</reference>
<evidence type="ECO:0000259" key="6">
    <source>
        <dbReference type="Pfam" id="PF00892"/>
    </source>
</evidence>
<evidence type="ECO:0000256" key="1">
    <source>
        <dbReference type="ARBA" id="ARBA00004141"/>
    </source>
</evidence>
<dbReference type="InterPro" id="IPR050638">
    <property type="entry name" value="AA-Vitamin_Transporters"/>
</dbReference>
<dbReference type="OrthoDB" id="9810556at2"/>
<feature type="transmembrane region" description="Helical" evidence="5">
    <location>
        <begin position="203"/>
        <end position="224"/>
    </location>
</feature>
<gene>
    <name evidence="7" type="ORF">FKV25_08730</name>
</gene>
<feature type="domain" description="EamA" evidence="6">
    <location>
        <begin position="172"/>
        <end position="303"/>
    </location>
</feature>
<keyword evidence="4 5" id="KW-0472">Membrane</keyword>
<comment type="subcellular location">
    <subcellularLocation>
        <location evidence="1">Membrane</location>
        <topology evidence="1">Multi-pass membrane protein</topology>
    </subcellularLocation>
</comment>
<proteinExistence type="predicted"/>
<dbReference type="PANTHER" id="PTHR32322:SF9">
    <property type="entry name" value="AMINO-ACID METABOLITE EFFLUX PUMP-RELATED"/>
    <property type="match status" value="1"/>
</dbReference>
<feature type="transmembrane region" description="Helical" evidence="5">
    <location>
        <begin position="230"/>
        <end position="251"/>
    </location>
</feature>
<keyword evidence="2 5" id="KW-0812">Transmembrane</keyword>
<sequence length="310" mass="32280">MASVQSTAPVLPPAPSPSLEAGGIASRDWMTPVELCLLGAIWGASFLFMRVAAPHFGSFPLVEVRLGFGALVLLPFLWRARARFPLSLWPKLAGISLINSAVPFVLFAWAAQQAPAGVSAISNAMTVLFTALIGFLFFGEKIGTRRAVALMAGFAGVVVLASGKVAGASIGWAVLAGAGAAFLYGIGINLVRRHLTGLPPAAVAAATLGCATLMVSPLAILHWPQAPVPMLSWLCAALLGVLCTGIAFVMYYRLIARVGASRASTVTYLVPLFGVAWAWWLLDEPLTLTMGVAGAIILGSVAFSQGKPKP</sequence>
<dbReference type="InterPro" id="IPR037185">
    <property type="entry name" value="EmrE-like"/>
</dbReference>
<evidence type="ECO:0000256" key="5">
    <source>
        <dbReference type="SAM" id="Phobius"/>
    </source>
</evidence>
<evidence type="ECO:0000313" key="8">
    <source>
        <dbReference type="Proteomes" id="UP000318212"/>
    </source>
</evidence>
<dbReference type="InterPro" id="IPR000620">
    <property type="entry name" value="EamA_dom"/>
</dbReference>
<keyword evidence="3 5" id="KW-1133">Transmembrane helix</keyword>
<keyword evidence="8" id="KW-1185">Reference proteome</keyword>
<dbReference type="Gene3D" id="1.10.3730.20">
    <property type="match status" value="1"/>
</dbReference>
<dbReference type="SUPFAM" id="SSF103481">
    <property type="entry name" value="Multidrug resistance efflux transporter EmrE"/>
    <property type="match status" value="2"/>
</dbReference>
<accession>A0A508A8J6</accession>
<protein>
    <submittedName>
        <fullName evidence="7">EamA family transporter</fullName>
    </submittedName>
</protein>
<comment type="caution">
    <text evidence="7">The sequence shown here is derived from an EMBL/GenBank/DDBJ whole genome shotgun (WGS) entry which is preliminary data.</text>
</comment>
<evidence type="ECO:0000313" key="7">
    <source>
        <dbReference type="EMBL" id="TQD45153.1"/>
    </source>
</evidence>
<dbReference type="Proteomes" id="UP000318212">
    <property type="component" value="Unassembled WGS sequence"/>
</dbReference>
<evidence type="ECO:0000256" key="2">
    <source>
        <dbReference type="ARBA" id="ARBA00022692"/>
    </source>
</evidence>
<organism evidence="7 8">
    <name type="scientific">Marilutibacter aestuarii</name>
    <dbReference type="NCBI Taxonomy" id="1706195"/>
    <lineage>
        <taxon>Bacteria</taxon>
        <taxon>Pseudomonadati</taxon>
        <taxon>Pseudomonadota</taxon>
        <taxon>Gammaproteobacteria</taxon>
        <taxon>Lysobacterales</taxon>
        <taxon>Lysobacteraceae</taxon>
        <taxon>Marilutibacter</taxon>
    </lineage>
</organism>
<feature type="transmembrane region" description="Helical" evidence="5">
    <location>
        <begin position="35"/>
        <end position="53"/>
    </location>
</feature>
<evidence type="ECO:0000256" key="4">
    <source>
        <dbReference type="ARBA" id="ARBA00023136"/>
    </source>
</evidence>
<name>A0A508A8J6_9GAMM</name>
<dbReference type="Pfam" id="PF00892">
    <property type="entry name" value="EamA"/>
    <property type="match status" value="2"/>
</dbReference>
<feature type="transmembrane region" description="Helical" evidence="5">
    <location>
        <begin position="117"/>
        <end position="138"/>
    </location>
</feature>
<feature type="transmembrane region" description="Helical" evidence="5">
    <location>
        <begin position="59"/>
        <end position="80"/>
    </location>
</feature>
<dbReference type="EMBL" id="VICE01000084">
    <property type="protein sequence ID" value="TQD45153.1"/>
    <property type="molecule type" value="Genomic_DNA"/>
</dbReference>
<feature type="transmembrane region" description="Helical" evidence="5">
    <location>
        <begin position="263"/>
        <end position="280"/>
    </location>
</feature>
<evidence type="ECO:0000256" key="3">
    <source>
        <dbReference type="ARBA" id="ARBA00022989"/>
    </source>
</evidence>
<feature type="transmembrane region" description="Helical" evidence="5">
    <location>
        <begin position="147"/>
        <end position="166"/>
    </location>
</feature>
<feature type="transmembrane region" description="Helical" evidence="5">
    <location>
        <begin position="92"/>
        <end position="111"/>
    </location>
</feature>
<feature type="domain" description="EamA" evidence="6">
    <location>
        <begin position="36"/>
        <end position="160"/>
    </location>
</feature>
<dbReference type="GO" id="GO:0016020">
    <property type="term" value="C:membrane"/>
    <property type="evidence" value="ECO:0007669"/>
    <property type="project" value="UniProtKB-SubCell"/>
</dbReference>
<feature type="transmembrane region" description="Helical" evidence="5">
    <location>
        <begin position="286"/>
        <end position="304"/>
    </location>
</feature>